<evidence type="ECO:0000259" key="21">
    <source>
        <dbReference type="PROSITE" id="PS50089"/>
    </source>
</evidence>
<sequence>MVNVDICGIDVDFPFEPYDCQKKYMEKVIQCLQKGFNGVLESPTGTGKTLCLLCATLAWRETYAARLQLERVGTIKNKAFEQELGSLLNDAAGGLNPEGSWTRGFADIPKIIYASRTHSQISQAVSELKNTRYTPKICVLGSRDQMCINSEVMKEENHNGKVHMCRSKVSNKTCFYYNNIEASKTVIPNEIMDIEDLVNLGNEKRFCPYYMSRELRKEADLIFMPYNYVLDFKARSAHSIDLTNTIILLDEAHNVEGVCESNASFDLTSFDLASCIEDCQQCVELLMQAEEDNTVLDEASVTDLTAEDASHMKSIFLKIETMILNVPLKDGSATKSATFLFDELSKLKVNEQSKDQILDSLDKITGVLTGTKSKAFKGKNYALDKFGTVLRTMFSRSTDADISKSNNDLSTTRKFYKVHIQVEKKKEEKSKQKTVNVWTSSKYTTGSDSARTLSYWCFNPGLTMRDLMDQGVRSLILTSGTLSPIPSFKYELQVPFNVELENDHVIKQHQVFVGIIPQGPDGKKLNSSYKFRSTPEYQLSLGNTVVNLSRIIPHGLLVFFPSYPVMDMVIAKWQEAGIWNRLSQSKGLFIEPRRKQGLSDTMEEFYQKVQDPSLKGAIFFAVCRGKVSEGLDFADSNGRGVIITGLPFPPSHDPKVVLKMQYLDEQKEGVCIKGREWYKQQASRAVNQAIGRVIRHRNDYGAILLCDERFKYADSKAHLPTWIKKQIREYKDFGQAQRDLVFFFKDIPSKMGLLEPCGKQKRKHDDIQTASGNTDNCGNNDDCCMNQKPKLPRFNKSTNNTSNSFFGNLPNKAGQHQGSASTSLMLLSDQKEGKSSIFDSLNTTSTTNNNNRAVTANKNNTYFSTLQTSSTNLSTGATTNSTVVKTKKYKIVGNKPKDGASKVTKTTSVTVPETVTDAKQYLRKVKTVLDHGRYEKFGHALKLYKESGNIKILLDKLKDLLDRENLEHVSILKGFSCFVRKENDKKMFVETCKNFTGAQCVICLKEAYRPYTIATCSHMACYPCWYALKKEEELSCPKCGVEFSWKNLQKCFMEGQVGLYGVDITQFKL</sequence>
<dbReference type="Proteomes" id="UP000594262">
    <property type="component" value="Unplaced"/>
</dbReference>
<dbReference type="CDD" id="cd18788">
    <property type="entry name" value="SF2_C_XPD"/>
    <property type="match status" value="1"/>
</dbReference>
<evidence type="ECO:0000256" key="11">
    <source>
        <dbReference type="ARBA" id="ARBA00023004"/>
    </source>
</evidence>
<dbReference type="InterPro" id="IPR030845">
    <property type="entry name" value="RTEL1"/>
</dbReference>
<dbReference type="GO" id="GO:0051539">
    <property type="term" value="F:4 iron, 4 sulfur cluster binding"/>
    <property type="evidence" value="ECO:0007669"/>
    <property type="project" value="UniProtKB-UniRule"/>
</dbReference>
<proteinExistence type="inferred from homology"/>
<dbReference type="GO" id="GO:0005524">
    <property type="term" value="F:ATP binding"/>
    <property type="evidence" value="ECO:0007669"/>
    <property type="project" value="UniProtKB-UniRule"/>
</dbReference>
<dbReference type="RefSeq" id="XP_066910360.1">
    <property type="nucleotide sequence ID" value="XM_067054259.1"/>
</dbReference>
<dbReference type="Gene3D" id="3.40.50.300">
    <property type="entry name" value="P-loop containing nucleotide triphosphate hydrolases"/>
    <property type="match status" value="2"/>
</dbReference>
<dbReference type="SMART" id="SM00488">
    <property type="entry name" value="DEXDc2"/>
    <property type="match status" value="1"/>
</dbReference>
<dbReference type="Pfam" id="PF06733">
    <property type="entry name" value="DEAD_2"/>
    <property type="match status" value="1"/>
</dbReference>
<keyword evidence="7 19" id="KW-0378">Hydrolase</keyword>
<dbReference type="HAMAP" id="MF_03065">
    <property type="entry name" value="RTEL1"/>
    <property type="match status" value="1"/>
</dbReference>
<dbReference type="GO" id="GO:0008270">
    <property type="term" value="F:zinc ion binding"/>
    <property type="evidence" value="ECO:0007669"/>
    <property type="project" value="UniProtKB-KW"/>
</dbReference>
<dbReference type="InterPro" id="IPR045028">
    <property type="entry name" value="DinG/Rad3-like"/>
</dbReference>
<evidence type="ECO:0000256" key="12">
    <source>
        <dbReference type="ARBA" id="ARBA00023014"/>
    </source>
</evidence>
<dbReference type="InterPro" id="IPR057498">
    <property type="entry name" value="Rtel1_ARCH"/>
</dbReference>
<dbReference type="Gene3D" id="1.20.1160.20">
    <property type="match status" value="1"/>
</dbReference>
<keyword evidence="3 19" id="KW-0479">Metal-binding</keyword>
<keyword evidence="8 19" id="KW-0347">Helicase</keyword>
<dbReference type="NCBIfam" id="TIGR00604">
    <property type="entry name" value="rad3"/>
    <property type="match status" value="1"/>
</dbReference>
<dbReference type="CDD" id="cd17970">
    <property type="entry name" value="DEAHc_FancJ"/>
    <property type="match status" value="1"/>
</dbReference>
<dbReference type="PANTHER" id="PTHR11472">
    <property type="entry name" value="DNA REPAIR DEAD HELICASE RAD3/XP-D SUBFAMILY MEMBER"/>
    <property type="match status" value="1"/>
</dbReference>
<keyword evidence="13 19" id="KW-0238">DNA-binding</keyword>
<keyword evidence="14 19" id="KW-0234">DNA repair</keyword>
<comment type="catalytic activity">
    <reaction evidence="17 19">
        <text>ATP + H2O = ADP + phosphate + H(+)</text>
        <dbReference type="Rhea" id="RHEA:13065"/>
        <dbReference type="ChEBI" id="CHEBI:15377"/>
        <dbReference type="ChEBI" id="CHEBI:15378"/>
        <dbReference type="ChEBI" id="CHEBI:30616"/>
        <dbReference type="ChEBI" id="CHEBI:43474"/>
        <dbReference type="ChEBI" id="CHEBI:456216"/>
    </reaction>
</comment>
<dbReference type="InterPro" id="IPR006554">
    <property type="entry name" value="Helicase-like_DEXD_c2"/>
</dbReference>
<feature type="binding site" evidence="19">
    <location>
        <position position="165"/>
    </location>
    <ligand>
        <name>[4Fe-4S] cluster</name>
        <dbReference type="ChEBI" id="CHEBI:49883"/>
    </ligand>
</feature>
<dbReference type="Gene3D" id="3.30.40.10">
    <property type="entry name" value="Zinc/RING finger domain, C3HC4 (zinc finger)"/>
    <property type="match status" value="1"/>
</dbReference>
<accession>A0A7M5WL49</accession>
<evidence type="ECO:0000256" key="4">
    <source>
        <dbReference type="ARBA" id="ARBA00022741"/>
    </source>
</evidence>
<evidence type="ECO:0000313" key="23">
    <source>
        <dbReference type="EnsemblMetazoa" id="CLYHEMP008691.1"/>
    </source>
</evidence>
<dbReference type="GO" id="GO:0005634">
    <property type="term" value="C:nucleus"/>
    <property type="evidence" value="ECO:0007669"/>
    <property type="project" value="UniProtKB-SubCell"/>
</dbReference>
<feature type="binding site" evidence="19">
    <location>
        <position position="207"/>
    </location>
    <ligand>
        <name>[4Fe-4S] cluster</name>
        <dbReference type="ChEBI" id="CHEBI:49883"/>
    </ligand>
</feature>
<keyword evidence="24" id="KW-1185">Reference proteome</keyword>
<dbReference type="CDD" id="cd16449">
    <property type="entry name" value="RING-HC"/>
    <property type="match status" value="1"/>
</dbReference>
<dbReference type="EC" id="5.6.2.-" evidence="19"/>
<dbReference type="InterPro" id="IPR006555">
    <property type="entry name" value="ATP-dep_Helicase_C"/>
</dbReference>
<evidence type="ECO:0000256" key="18">
    <source>
        <dbReference type="ARBA" id="ARBA00073810"/>
    </source>
</evidence>
<dbReference type="OrthoDB" id="6018949at2759"/>
<evidence type="ECO:0000256" key="6">
    <source>
        <dbReference type="ARBA" id="ARBA00022771"/>
    </source>
</evidence>
<dbReference type="GO" id="GO:0003677">
    <property type="term" value="F:DNA binding"/>
    <property type="evidence" value="ECO:0007669"/>
    <property type="project" value="UniProtKB-UniRule"/>
</dbReference>
<evidence type="ECO:0000259" key="22">
    <source>
        <dbReference type="PROSITE" id="PS51193"/>
    </source>
</evidence>
<keyword evidence="6 20" id="KW-0863">Zinc-finger</keyword>
<dbReference type="InterPro" id="IPR010614">
    <property type="entry name" value="RAD3-like_helicase_DEAD"/>
</dbReference>
<dbReference type="GO" id="GO:0090657">
    <property type="term" value="P:telomeric loop disassembly"/>
    <property type="evidence" value="ECO:0007669"/>
    <property type="project" value="TreeGrafter"/>
</dbReference>
<name>A0A7M5WL49_9CNID</name>
<dbReference type="SUPFAM" id="SSF57850">
    <property type="entry name" value="RING/U-box"/>
    <property type="match status" value="1"/>
</dbReference>
<comment type="function">
    <text evidence="19">A probable ATP-dependent DNA helicase implicated in DNA repair and the maintenance of genomic stability. Acts as an anti-recombinase to counteract toxic recombination and limit crossover during meiosis. Regulates meiotic recombination and crossover homeostasis by physically dissociating strand invasion events and thereby promotes noncrossover repair by meiotic synthesis dependent strand annealing (SDSA) as well as disassembly of D loop recombination intermediates.</text>
</comment>
<dbReference type="GO" id="GO:0070182">
    <property type="term" value="F:DNA polymerase binding"/>
    <property type="evidence" value="ECO:0007669"/>
    <property type="project" value="TreeGrafter"/>
</dbReference>
<evidence type="ECO:0000313" key="24">
    <source>
        <dbReference type="Proteomes" id="UP000594262"/>
    </source>
</evidence>
<dbReference type="FunFam" id="3.40.50.300:FF:000691">
    <property type="entry name" value="Regulator of telomere elongation helicase 1"/>
    <property type="match status" value="1"/>
</dbReference>
<dbReference type="FunFam" id="3.40.50.300:FF:000431">
    <property type="entry name" value="Regulator of telomere elongation helicase 1"/>
    <property type="match status" value="1"/>
</dbReference>
<evidence type="ECO:0000256" key="9">
    <source>
        <dbReference type="ARBA" id="ARBA00022833"/>
    </source>
</evidence>
<dbReference type="InterPro" id="IPR014013">
    <property type="entry name" value="Helic_SF1/SF2_ATP-bd_DinG/Rad3"/>
</dbReference>
<keyword evidence="16 19" id="KW-0539">Nucleus</keyword>
<feature type="binding site" evidence="19">
    <location>
        <position position="147"/>
    </location>
    <ligand>
        <name>[4Fe-4S] cluster</name>
        <dbReference type="ChEBI" id="CHEBI:49883"/>
    </ligand>
</feature>
<comment type="subcellular location">
    <subcellularLocation>
        <location evidence="1 19">Nucleus</location>
    </subcellularLocation>
</comment>
<comment type="similarity">
    <text evidence="19">Belongs to the helicase family. RAD3/XPD subfamily.</text>
</comment>
<dbReference type="PANTHER" id="PTHR11472:SF34">
    <property type="entry name" value="REGULATOR OF TELOMERE ELONGATION HELICASE 1"/>
    <property type="match status" value="1"/>
</dbReference>
<dbReference type="InterPro" id="IPR013083">
    <property type="entry name" value="Znf_RING/FYVE/PHD"/>
</dbReference>
<evidence type="ECO:0000256" key="20">
    <source>
        <dbReference type="PROSITE-ProRule" id="PRU00175"/>
    </source>
</evidence>
<dbReference type="Pfam" id="PF23109">
    <property type="entry name" value="ARCH_RTEL1"/>
    <property type="match status" value="1"/>
</dbReference>
<protein>
    <recommendedName>
        <fullName evidence="18 19">Regulator of telomere elongation helicase 1 homolog</fullName>
        <ecNumber evidence="19">5.6.2.-</ecNumber>
    </recommendedName>
</protein>
<keyword evidence="11 19" id="KW-0408">Iron</keyword>
<dbReference type="GO" id="GO:0045910">
    <property type="term" value="P:negative regulation of DNA recombination"/>
    <property type="evidence" value="ECO:0007669"/>
    <property type="project" value="TreeGrafter"/>
</dbReference>
<dbReference type="AlphaFoldDB" id="A0A7M5WL49"/>
<dbReference type="GO" id="GO:1904430">
    <property type="term" value="P:negative regulation of t-circle formation"/>
    <property type="evidence" value="ECO:0007669"/>
    <property type="project" value="TreeGrafter"/>
</dbReference>
<dbReference type="SMART" id="SM00491">
    <property type="entry name" value="HELICc2"/>
    <property type="match status" value="1"/>
</dbReference>
<dbReference type="GO" id="GO:0006281">
    <property type="term" value="P:DNA repair"/>
    <property type="evidence" value="ECO:0007669"/>
    <property type="project" value="UniProtKB-UniRule"/>
</dbReference>
<evidence type="ECO:0000256" key="14">
    <source>
        <dbReference type="ARBA" id="ARBA00023204"/>
    </source>
</evidence>
<keyword evidence="4 19" id="KW-0547">Nucleotide-binding</keyword>
<evidence type="ECO:0000256" key="13">
    <source>
        <dbReference type="ARBA" id="ARBA00023125"/>
    </source>
</evidence>
<evidence type="ECO:0000256" key="7">
    <source>
        <dbReference type="ARBA" id="ARBA00022801"/>
    </source>
</evidence>
<dbReference type="GO" id="GO:0003678">
    <property type="term" value="F:DNA helicase activity"/>
    <property type="evidence" value="ECO:0007669"/>
    <property type="project" value="UniProtKB-UniRule"/>
</dbReference>
<evidence type="ECO:0000256" key="17">
    <source>
        <dbReference type="ARBA" id="ARBA00049360"/>
    </source>
</evidence>
<dbReference type="GeneID" id="136797671"/>
<dbReference type="GO" id="GO:0006310">
    <property type="term" value="P:DNA recombination"/>
    <property type="evidence" value="ECO:0007669"/>
    <property type="project" value="InterPro"/>
</dbReference>
<evidence type="ECO:0000256" key="1">
    <source>
        <dbReference type="ARBA" id="ARBA00004123"/>
    </source>
</evidence>
<evidence type="ECO:0000256" key="8">
    <source>
        <dbReference type="ARBA" id="ARBA00022806"/>
    </source>
</evidence>
<keyword evidence="15 19" id="KW-0413">Isomerase</keyword>
<keyword evidence="9" id="KW-0862">Zinc</keyword>
<dbReference type="Pfam" id="PF23116">
    <property type="entry name" value="HHD_RTEL1"/>
    <property type="match status" value="1"/>
</dbReference>
<evidence type="ECO:0000256" key="16">
    <source>
        <dbReference type="ARBA" id="ARBA00023242"/>
    </source>
</evidence>
<feature type="binding site" evidence="19">
    <location>
        <position position="174"/>
    </location>
    <ligand>
        <name>[4Fe-4S] cluster</name>
        <dbReference type="ChEBI" id="CHEBI:49883"/>
    </ligand>
</feature>
<keyword evidence="12 19" id="KW-0411">Iron-sulfur</keyword>
<dbReference type="InterPro" id="IPR001841">
    <property type="entry name" value="Znf_RING"/>
</dbReference>
<evidence type="ECO:0000256" key="5">
    <source>
        <dbReference type="ARBA" id="ARBA00022763"/>
    </source>
</evidence>
<evidence type="ECO:0000256" key="19">
    <source>
        <dbReference type="HAMAP-Rule" id="MF_03065"/>
    </source>
</evidence>
<dbReference type="EnsemblMetazoa" id="CLYHEMT008691.1">
    <property type="protein sequence ID" value="CLYHEMP008691.1"/>
    <property type="gene ID" value="CLYHEMG008691"/>
</dbReference>
<evidence type="ECO:0000256" key="3">
    <source>
        <dbReference type="ARBA" id="ARBA00022723"/>
    </source>
</evidence>
<keyword evidence="10 19" id="KW-0067">ATP-binding</keyword>
<feature type="domain" description="RING-type" evidence="21">
    <location>
        <begin position="1000"/>
        <end position="1039"/>
    </location>
</feature>
<dbReference type="Pfam" id="PF13307">
    <property type="entry name" value="Helicase_C_2"/>
    <property type="match status" value="1"/>
</dbReference>
<evidence type="ECO:0000256" key="10">
    <source>
        <dbReference type="ARBA" id="ARBA00022840"/>
    </source>
</evidence>
<dbReference type="PROSITE" id="PS50089">
    <property type="entry name" value="ZF_RING_2"/>
    <property type="match status" value="1"/>
</dbReference>
<dbReference type="PROSITE" id="PS51193">
    <property type="entry name" value="HELICASE_ATP_BIND_2"/>
    <property type="match status" value="1"/>
</dbReference>
<dbReference type="GO" id="GO:0010569">
    <property type="term" value="P:regulation of double-strand break repair via homologous recombination"/>
    <property type="evidence" value="ECO:0007669"/>
    <property type="project" value="UniProtKB-UniRule"/>
</dbReference>
<dbReference type="InterPro" id="IPR013020">
    <property type="entry name" value="Rad3/Chl1-like"/>
</dbReference>
<dbReference type="GO" id="GO:0006260">
    <property type="term" value="P:DNA replication"/>
    <property type="evidence" value="ECO:0007669"/>
    <property type="project" value="InterPro"/>
</dbReference>
<reference evidence="23" key="1">
    <citation type="submission" date="2021-01" db="UniProtKB">
        <authorList>
            <consortium name="EnsemblMetazoa"/>
        </authorList>
    </citation>
    <scope>IDENTIFICATION</scope>
</reference>
<evidence type="ECO:0000256" key="2">
    <source>
        <dbReference type="ARBA" id="ARBA00022485"/>
    </source>
</evidence>
<keyword evidence="5 19" id="KW-0227">DNA damage</keyword>
<keyword evidence="2 19" id="KW-0004">4Fe-4S</keyword>
<evidence type="ECO:0000256" key="15">
    <source>
        <dbReference type="ARBA" id="ARBA00023235"/>
    </source>
</evidence>
<dbReference type="GO" id="GO:0016818">
    <property type="term" value="F:hydrolase activity, acting on acid anhydrides, in phosphorus-containing anhydrides"/>
    <property type="evidence" value="ECO:0007669"/>
    <property type="project" value="InterPro"/>
</dbReference>
<feature type="domain" description="Helicase ATP-binding" evidence="22">
    <location>
        <begin position="7"/>
        <end position="308"/>
    </location>
</feature>
<organism evidence="23 24">
    <name type="scientific">Clytia hemisphaerica</name>
    <dbReference type="NCBI Taxonomy" id="252671"/>
    <lineage>
        <taxon>Eukaryota</taxon>
        <taxon>Metazoa</taxon>
        <taxon>Cnidaria</taxon>
        <taxon>Hydrozoa</taxon>
        <taxon>Hydroidolina</taxon>
        <taxon>Leptothecata</taxon>
        <taxon>Obeliida</taxon>
        <taxon>Clytiidae</taxon>
        <taxon>Clytia</taxon>
    </lineage>
</organism>
<dbReference type="InterPro" id="IPR027417">
    <property type="entry name" value="P-loop_NTPase"/>
</dbReference>
<dbReference type="SUPFAM" id="SSF52540">
    <property type="entry name" value="P-loop containing nucleoside triphosphate hydrolases"/>
    <property type="match status" value="2"/>
</dbReference>